<dbReference type="Pfam" id="PF00704">
    <property type="entry name" value="Glyco_hydro_18"/>
    <property type="match status" value="1"/>
</dbReference>
<dbReference type="InterPro" id="IPR003610">
    <property type="entry name" value="CBM5/12"/>
</dbReference>
<keyword evidence="7 9" id="KW-0326">Glycosidase</keyword>
<organism evidence="13">
    <name type="scientific">Laccaria bicolor (strain S238N-H82 / ATCC MYA-4686)</name>
    <name type="common">Bicoloured deceiver</name>
    <name type="synonym">Laccaria laccata var. bicolor</name>
    <dbReference type="NCBI Taxonomy" id="486041"/>
    <lineage>
        <taxon>Eukaryota</taxon>
        <taxon>Fungi</taxon>
        <taxon>Dikarya</taxon>
        <taxon>Basidiomycota</taxon>
        <taxon>Agaricomycotina</taxon>
        <taxon>Agaricomycetes</taxon>
        <taxon>Agaricomycetidae</taxon>
        <taxon>Agaricales</taxon>
        <taxon>Agaricineae</taxon>
        <taxon>Hydnangiaceae</taxon>
        <taxon>Laccaria</taxon>
    </lineage>
</organism>
<dbReference type="PANTHER" id="PTHR45708:SF49">
    <property type="entry name" value="ENDOCHITINASE"/>
    <property type="match status" value="1"/>
</dbReference>
<evidence type="ECO:0000256" key="8">
    <source>
        <dbReference type="ARBA" id="ARBA00023326"/>
    </source>
</evidence>
<gene>
    <name evidence="12" type="ORF">LACBIDRAFT_301747</name>
</gene>
<dbReference type="InterPro" id="IPR001223">
    <property type="entry name" value="Glyco_hydro18_cat"/>
</dbReference>
<keyword evidence="4 9" id="KW-0378">Hydrolase</keyword>
<dbReference type="InterPro" id="IPR050542">
    <property type="entry name" value="Glycosyl_Hydrlase18_Chitinase"/>
</dbReference>
<dbReference type="EC" id="3.2.1.14" evidence="2"/>
<dbReference type="SUPFAM" id="SSF51445">
    <property type="entry name" value="(Trans)glycosidases"/>
    <property type="match status" value="1"/>
</dbReference>
<evidence type="ECO:0000256" key="4">
    <source>
        <dbReference type="ARBA" id="ARBA00022801"/>
    </source>
</evidence>
<accession>B0CP68</accession>
<evidence type="ECO:0000256" key="1">
    <source>
        <dbReference type="ARBA" id="ARBA00000822"/>
    </source>
</evidence>
<keyword evidence="5" id="KW-0146">Chitin degradation</keyword>
<dbReference type="Gene3D" id="2.10.10.20">
    <property type="entry name" value="Carbohydrate-binding module superfamily 5/12"/>
    <property type="match status" value="2"/>
</dbReference>
<keyword evidence="3" id="KW-0147">Chitin-binding</keyword>
<feature type="domain" description="GH18" evidence="11">
    <location>
        <begin position="54"/>
        <end position="349"/>
    </location>
</feature>
<dbReference type="InterPro" id="IPR045321">
    <property type="entry name" value="Cts1-like"/>
</dbReference>
<dbReference type="GeneID" id="6069802"/>
<protein>
    <recommendedName>
        <fullName evidence="2">chitinase</fullName>
        <ecNumber evidence="2">3.2.1.14</ecNumber>
    </recommendedName>
</protein>
<dbReference type="Proteomes" id="UP000001194">
    <property type="component" value="Unassembled WGS sequence"/>
</dbReference>
<dbReference type="PANTHER" id="PTHR45708">
    <property type="entry name" value="ENDOCHITINASE"/>
    <property type="match status" value="1"/>
</dbReference>
<dbReference type="GO" id="GO:0006032">
    <property type="term" value="P:chitin catabolic process"/>
    <property type="evidence" value="ECO:0007669"/>
    <property type="project" value="UniProtKB-KW"/>
</dbReference>
<evidence type="ECO:0000313" key="12">
    <source>
        <dbReference type="EMBL" id="EDR16051.1"/>
    </source>
</evidence>
<dbReference type="STRING" id="486041.B0CP68"/>
<name>B0CP68_LACBS</name>
<keyword evidence="8" id="KW-0624">Polysaccharide degradation</keyword>
<evidence type="ECO:0000256" key="2">
    <source>
        <dbReference type="ARBA" id="ARBA00012729"/>
    </source>
</evidence>
<comment type="catalytic activity">
    <reaction evidence="1">
        <text>Random endo-hydrolysis of N-acetyl-beta-D-glucosaminide (1-&gt;4)-beta-linkages in chitin and chitodextrins.</text>
        <dbReference type="EC" id="3.2.1.14"/>
    </reaction>
</comment>
<keyword evidence="13" id="KW-1185">Reference proteome</keyword>
<reference evidence="12 13" key="1">
    <citation type="journal article" date="2008" name="Nature">
        <title>The genome of Laccaria bicolor provides insights into mycorrhizal symbiosis.</title>
        <authorList>
            <person name="Martin F."/>
            <person name="Aerts A."/>
            <person name="Ahren D."/>
            <person name="Brun A."/>
            <person name="Danchin E.G.J."/>
            <person name="Duchaussoy F."/>
            <person name="Gibon J."/>
            <person name="Kohler A."/>
            <person name="Lindquist E."/>
            <person name="Pereda V."/>
            <person name="Salamov A."/>
            <person name="Shapiro H.J."/>
            <person name="Wuyts J."/>
            <person name="Blaudez D."/>
            <person name="Buee M."/>
            <person name="Brokstein P."/>
            <person name="Canbaeck B."/>
            <person name="Cohen D."/>
            <person name="Courty P.E."/>
            <person name="Coutinho P.M."/>
            <person name="Delaruelle C."/>
            <person name="Detter J.C."/>
            <person name="Deveau A."/>
            <person name="DiFazio S."/>
            <person name="Duplessis S."/>
            <person name="Fraissinet-Tachet L."/>
            <person name="Lucic E."/>
            <person name="Frey-Klett P."/>
            <person name="Fourrey C."/>
            <person name="Feussner I."/>
            <person name="Gay G."/>
            <person name="Grimwood J."/>
            <person name="Hoegger P.J."/>
            <person name="Jain P."/>
            <person name="Kilaru S."/>
            <person name="Labbe J."/>
            <person name="Lin Y.C."/>
            <person name="Legue V."/>
            <person name="Le Tacon F."/>
            <person name="Marmeisse R."/>
            <person name="Melayah D."/>
            <person name="Montanini B."/>
            <person name="Muratet M."/>
            <person name="Nehls U."/>
            <person name="Niculita-Hirzel H."/>
            <person name="Oudot-Le Secq M.P."/>
            <person name="Peter M."/>
            <person name="Quesneville H."/>
            <person name="Rajashekar B."/>
            <person name="Reich M."/>
            <person name="Rouhier N."/>
            <person name="Schmutz J."/>
            <person name="Yin T."/>
            <person name="Chalot M."/>
            <person name="Henrissat B."/>
            <person name="Kuees U."/>
            <person name="Lucas S."/>
            <person name="Van de Peer Y."/>
            <person name="Podila G.K."/>
            <person name="Polle A."/>
            <person name="Pukkila P.J."/>
            <person name="Richardson P.M."/>
            <person name="Rouze P."/>
            <person name="Sanders I.R."/>
            <person name="Stajich J.E."/>
            <person name="Tunlid A."/>
            <person name="Tuskan G."/>
            <person name="Grigoriev I.V."/>
        </authorList>
    </citation>
    <scope>NUCLEOTIDE SEQUENCE [LARGE SCALE GENOMIC DNA]</scope>
    <source>
        <strain evidence="13">S238N-H82 / ATCC MYA-4686</strain>
    </source>
</reference>
<sequence length="494" mass="53166">MSWVMSTFLAIKLQFYFEQRFSSGSIRSRMHPLALLTIGFQALNVVAFNNSRRDNLVVYWGQSSNTTHPQHRLAFYCADNVIDVFPIAFLHKFLGTGGAPEINLANTCNPGENGTFPGTSLINCASLAPDITSCQAKGKIITLSLGGAEGSFGFQSSSQATAFAHTIWNMFLGGSSATRPFGHAVLDGIDLDFENGTSDYFATFVNTIRSLEKGTDKRYYITAAPQCTSLDSAWSGLLNSTSFDAIYVQFYNNPCGLQNFGSASYWNFGLWDHWARKTSLNKNVRVLIGAPASSGAAQGGYVSVNTLRNITVQMRKSFPSFGGVMLWDASQAYANNRYDKAIKSALSAAEGASYKLPICFAPAYAIGIEYPASSEVSFEGYIWQAKWSSSSKPTSDPNGDWSPISACRGTAASSHSLNSTSVCDGIAAWSSSVAYLGGIHHLWTAKWGTRANVPGGAAHVWTNNEACTSSALHHVSTTSSFPATSTSSLPAPDY</sequence>
<dbReference type="EMBL" id="DS547091">
    <property type="protein sequence ID" value="EDR16051.1"/>
    <property type="molecule type" value="Genomic_DNA"/>
</dbReference>
<dbReference type="AlphaFoldDB" id="B0CP68"/>
<evidence type="ECO:0000256" key="6">
    <source>
        <dbReference type="ARBA" id="ARBA00023277"/>
    </source>
</evidence>
<dbReference type="HOGENOM" id="CLU_007818_1_2_1"/>
<evidence type="ECO:0000259" key="11">
    <source>
        <dbReference type="PROSITE" id="PS51910"/>
    </source>
</evidence>
<dbReference type="GO" id="GO:0008843">
    <property type="term" value="F:endochitinase activity"/>
    <property type="evidence" value="ECO:0007669"/>
    <property type="project" value="UniProtKB-EC"/>
</dbReference>
<keyword evidence="6" id="KW-0119">Carbohydrate metabolism</keyword>
<dbReference type="InterPro" id="IPR001579">
    <property type="entry name" value="Glyco_hydro_18_chit_AS"/>
</dbReference>
<dbReference type="InterPro" id="IPR017853">
    <property type="entry name" value="GH"/>
</dbReference>
<dbReference type="InParanoid" id="B0CP68"/>
<evidence type="ECO:0000256" key="9">
    <source>
        <dbReference type="RuleBase" id="RU000489"/>
    </source>
</evidence>
<dbReference type="SUPFAM" id="SSF51055">
    <property type="entry name" value="Carbohydrate binding domain"/>
    <property type="match status" value="2"/>
</dbReference>
<dbReference type="GO" id="GO:0000272">
    <property type="term" value="P:polysaccharide catabolic process"/>
    <property type="evidence" value="ECO:0007669"/>
    <property type="project" value="UniProtKB-KW"/>
</dbReference>
<dbReference type="SMART" id="SM00495">
    <property type="entry name" value="ChtBD3"/>
    <property type="match status" value="2"/>
</dbReference>
<evidence type="ECO:0000313" key="13">
    <source>
        <dbReference type="Proteomes" id="UP000001194"/>
    </source>
</evidence>
<dbReference type="Gene3D" id="3.20.20.80">
    <property type="entry name" value="Glycosidases"/>
    <property type="match status" value="1"/>
</dbReference>
<dbReference type="KEGG" id="lbc:LACBIDRAFT_301747"/>
<evidence type="ECO:0000256" key="7">
    <source>
        <dbReference type="ARBA" id="ARBA00023295"/>
    </source>
</evidence>
<evidence type="ECO:0000256" key="10">
    <source>
        <dbReference type="RuleBase" id="RU004453"/>
    </source>
</evidence>
<dbReference type="CDD" id="cd02877">
    <property type="entry name" value="GH18_hevamine_XipI_class_III"/>
    <property type="match status" value="1"/>
</dbReference>
<evidence type="ECO:0000256" key="3">
    <source>
        <dbReference type="ARBA" id="ARBA00022669"/>
    </source>
</evidence>
<evidence type="ECO:0000256" key="5">
    <source>
        <dbReference type="ARBA" id="ARBA00023024"/>
    </source>
</evidence>
<dbReference type="CDD" id="cd12215">
    <property type="entry name" value="ChiC_BD"/>
    <property type="match status" value="1"/>
</dbReference>
<dbReference type="GO" id="GO:0008061">
    <property type="term" value="F:chitin binding"/>
    <property type="evidence" value="ECO:0007669"/>
    <property type="project" value="UniProtKB-KW"/>
</dbReference>
<comment type="similarity">
    <text evidence="10">Belongs to the glycosyl hydrolase 18 family.</text>
</comment>
<dbReference type="GO" id="GO:0005576">
    <property type="term" value="C:extracellular region"/>
    <property type="evidence" value="ECO:0007669"/>
    <property type="project" value="InterPro"/>
</dbReference>
<dbReference type="RefSeq" id="XP_001874259.1">
    <property type="nucleotide sequence ID" value="XM_001874224.1"/>
</dbReference>
<dbReference type="PROSITE" id="PS51910">
    <property type="entry name" value="GH18_2"/>
    <property type="match status" value="1"/>
</dbReference>
<dbReference type="OrthoDB" id="6020543at2759"/>
<proteinExistence type="inferred from homology"/>
<dbReference type="PROSITE" id="PS01095">
    <property type="entry name" value="GH18_1"/>
    <property type="match status" value="1"/>
</dbReference>
<dbReference type="InterPro" id="IPR036573">
    <property type="entry name" value="CBM_sf_5/12"/>
</dbReference>
<dbReference type="GO" id="GO:0030246">
    <property type="term" value="F:carbohydrate binding"/>
    <property type="evidence" value="ECO:0007669"/>
    <property type="project" value="InterPro"/>
</dbReference>